<evidence type="ECO:0000256" key="2">
    <source>
        <dbReference type="PROSITE-ProRule" id="PRU00047"/>
    </source>
</evidence>
<dbReference type="Gene3D" id="4.10.60.10">
    <property type="entry name" value="Zinc finger, CCHC-type"/>
    <property type="match status" value="1"/>
</dbReference>
<dbReference type="OrthoDB" id="2692126at2759"/>
<dbReference type="PROSITE" id="PS50158">
    <property type="entry name" value="ZF_CCHC"/>
    <property type="match status" value="1"/>
</dbReference>
<protein>
    <recommendedName>
        <fullName evidence="3">CCHC-type domain-containing protein</fullName>
    </recommendedName>
</protein>
<sequence length="135" mass="16008">MTQPEGASTNIKDWMNTAILFDESYKQAIEYGRTWDDDNGRKLKWSFRKKEEVAIKQISEADQKEYMVKGLCFQCDRGGHWIRDCLDSPKKDEKKKEEPKKLTKEERYARIKVLVNDQPEEEKNLLIDLMELEGF</sequence>
<dbReference type="EMBL" id="AWSO01002605">
    <property type="protein sequence ID" value="ESK81231.1"/>
    <property type="molecule type" value="Genomic_DNA"/>
</dbReference>
<dbReference type="GO" id="GO:0006397">
    <property type="term" value="P:mRNA processing"/>
    <property type="evidence" value="ECO:0007669"/>
    <property type="project" value="UniProtKB-KW"/>
</dbReference>
<gene>
    <name evidence="4" type="ORF">Moror_14431</name>
</gene>
<keyword evidence="2" id="KW-0863">Zinc-finger</keyword>
<organism evidence="4 5">
    <name type="scientific">Moniliophthora roreri (strain MCA 2997)</name>
    <name type="common">Cocoa frosty pod rot fungus</name>
    <name type="synonym">Crinipellis roreri</name>
    <dbReference type="NCBI Taxonomy" id="1381753"/>
    <lineage>
        <taxon>Eukaryota</taxon>
        <taxon>Fungi</taxon>
        <taxon>Dikarya</taxon>
        <taxon>Basidiomycota</taxon>
        <taxon>Agaricomycotina</taxon>
        <taxon>Agaricomycetes</taxon>
        <taxon>Agaricomycetidae</taxon>
        <taxon>Agaricales</taxon>
        <taxon>Marasmiineae</taxon>
        <taxon>Marasmiaceae</taxon>
        <taxon>Moniliophthora</taxon>
    </lineage>
</organism>
<dbReference type="SUPFAM" id="SSF57756">
    <property type="entry name" value="Retrovirus zinc finger-like domains"/>
    <property type="match status" value="1"/>
</dbReference>
<dbReference type="KEGG" id="mrr:Moror_14431"/>
<evidence type="ECO:0000259" key="3">
    <source>
        <dbReference type="PROSITE" id="PS50158"/>
    </source>
</evidence>
<proteinExistence type="predicted"/>
<keyword evidence="5" id="KW-1185">Reference proteome</keyword>
<evidence type="ECO:0000256" key="1">
    <source>
        <dbReference type="ARBA" id="ARBA00022664"/>
    </source>
</evidence>
<dbReference type="AlphaFoldDB" id="V2WL29"/>
<dbReference type="Proteomes" id="UP000017559">
    <property type="component" value="Unassembled WGS sequence"/>
</dbReference>
<dbReference type="GO" id="GO:0003676">
    <property type="term" value="F:nucleic acid binding"/>
    <property type="evidence" value="ECO:0007669"/>
    <property type="project" value="InterPro"/>
</dbReference>
<accession>V2WL29</accession>
<keyword evidence="2" id="KW-0862">Zinc</keyword>
<keyword evidence="1" id="KW-0507">mRNA processing</keyword>
<evidence type="ECO:0000313" key="4">
    <source>
        <dbReference type="EMBL" id="ESK81231.1"/>
    </source>
</evidence>
<dbReference type="InterPro" id="IPR001878">
    <property type="entry name" value="Znf_CCHC"/>
</dbReference>
<evidence type="ECO:0000313" key="5">
    <source>
        <dbReference type="Proteomes" id="UP000017559"/>
    </source>
</evidence>
<dbReference type="InterPro" id="IPR036875">
    <property type="entry name" value="Znf_CCHC_sf"/>
</dbReference>
<dbReference type="HOGENOM" id="CLU_000384_30_9_1"/>
<feature type="domain" description="CCHC-type" evidence="3">
    <location>
        <begin position="72"/>
        <end position="85"/>
    </location>
</feature>
<keyword evidence="2" id="KW-0479">Metal-binding</keyword>
<comment type="caution">
    <text evidence="4">The sequence shown here is derived from an EMBL/GenBank/DDBJ whole genome shotgun (WGS) entry which is preliminary data.</text>
</comment>
<name>V2WL29_MONRO</name>
<reference evidence="4 5" key="1">
    <citation type="journal article" date="2014" name="BMC Genomics">
        <title>Genome and secretome analysis of the hemibiotrophic fungal pathogen, Moniliophthora roreri, which causes frosty pod rot disease of cacao: mechanisms of the biotrophic and necrotrophic phases.</title>
        <authorList>
            <person name="Meinhardt L.W."/>
            <person name="Costa G.G.L."/>
            <person name="Thomazella D.P.T."/>
            <person name="Teixeira P.J.P.L."/>
            <person name="Carazzolle M.F."/>
            <person name="Schuster S.C."/>
            <person name="Carlson J.E."/>
            <person name="Guiltinan M.J."/>
            <person name="Mieczkowski P."/>
            <person name="Farmer A."/>
            <person name="Ramaraj T."/>
            <person name="Crozier J."/>
            <person name="Davis R.E."/>
            <person name="Shao J."/>
            <person name="Melnick R.L."/>
            <person name="Pereira G.A.G."/>
            <person name="Bailey B.A."/>
        </authorList>
    </citation>
    <scope>NUCLEOTIDE SEQUENCE [LARGE SCALE GENOMIC DNA]</scope>
    <source>
        <strain evidence="4 5">MCA 2997</strain>
    </source>
</reference>
<dbReference type="GO" id="GO:0008270">
    <property type="term" value="F:zinc ion binding"/>
    <property type="evidence" value="ECO:0007669"/>
    <property type="project" value="UniProtKB-KW"/>
</dbReference>